<feature type="domain" description="Trs120/TRAPPC9 fourth Ig-like" evidence="8">
    <location>
        <begin position="1228"/>
        <end position="1347"/>
    </location>
</feature>
<comment type="subcellular location">
    <subcellularLocation>
        <location evidence="1">Golgi apparatus</location>
    </subcellularLocation>
</comment>
<keyword evidence="2" id="KW-0333">Golgi apparatus</keyword>
<proteinExistence type="predicted"/>
<gene>
    <name evidence="9" type="ORF">DM01DRAFT_1409852</name>
</gene>
<feature type="compositionally biased region" description="Low complexity" evidence="3">
    <location>
        <begin position="194"/>
        <end position="220"/>
    </location>
</feature>
<evidence type="ECO:0000313" key="10">
    <source>
        <dbReference type="Proteomes" id="UP000242146"/>
    </source>
</evidence>
<dbReference type="InterPro" id="IPR013935">
    <property type="entry name" value="Trs120_TRAPPC9"/>
</dbReference>
<dbReference type="Proteomes" id="UP000242146">
    <property type="component" value="Unassembled WGS sequence"/>
</dbReference>
<evidence type="ECO:0000259" key="6">
    <source>
        <dbReference type="Pfam" id="PF26254"/>
    </source>
</evidence>
<dbReference type="STRING" id="101127.A0A1X2G9L7"/>
<dbReference type="InterPro" id="IPR058567">
    <property type="entry name" value="Ig_TRAPPC9_Trs120_3rd"/>
</dbReference>
<feature type="domain" description="Trs120/TRAPPC9 TPR region" evidence="5">
    <location>
        <begin position="377"/>
        <end position="684"/>
    </location>
</feature>
<keyword evidence="10" id="KW-1185">Reference proteome</keyword>
<comment type="caution">
    <text evidence="9">The sequence shown here is derived from an EMBL/GenBank/DDBJ whole genome shotgun (WGS) entry which is preliminary data.</text>
</comment>
<feature type="domain" description="Trs120/TRAPPC9 third Ig-like" evidence="7">
    <location>
        <begin position="1083"/>
        <end position="1221"/>
    </location>
</feature>
<evidence type="ECO:0000259" key="5">
    <source>
        <dbReference type="Pfam" id="PF26251"/>
    </source>
</evidence>
<feature type="region of interest" description="Disordered" evidence="3">
    <location>
        <begin position="189"/>
        <end position="244"/>
    </location>
</feature>
<dbReference type="EMBL" id="MCGT01000029">
    <property type="protein sequence ID" value="ORX48573.1"/>
    <property type="molecule type" value="Genomic_DNA"/>
</dbReference>
<dbReference type="InterPro" id="IPR058564">
    <property type="entry name" value="TPR_TRAPPC9_Trs120"/>
</dbReference>
<feature type="compositionally biased region" description="Low complexity" evidence="3">
    <location>
        <begin position="462"/>
        <end position="487"/>
    </location>
</feature>
<name>A0A1X2G9L7_9FUNG</name>
<dbReference type="PANTHER" id="PTHR21512">
    <property type="entry name" value="TRAFFICKING PROTEIN PARTICLE COMPLEX SUBUNIT 9"/>
    <property type="match status" value="1"/>
</dbReference>
<dbReference type="InterPro" id="IPR058563">
    <property type="entry name" value="Trs120_TRAPPC9_N"/>
</dbReference>
<dbReference type="OrthoDB" id="27962at2759"/>
<feature type="domain" description="Trs120/TRAPPC9 first Ig-like" evidence="6">
    <location>
        <begin position="742"/>
        <end position="881"/>
    </location>
</feature>
<sequence length="1348" mass="149962">MDLDINLTSACRIPILVVPILPIKHSVFTRYLHILQQLSVVRLKDITPDEHPGDHALFSSQSFQEGVLRFKLVTHYSSNNQPFAEIQPHRRLFGVIGIMDCQEWKGRSLANGYEQFTSYMQEFPQPMVTRCFAFDPMDSQTDDTKGVIMIPNVGDTQFYLGTMLNDFSSEILNLFGTLVNTANAAQSTTGYTNHATSSSTTAGSGTPPPTAHTLLPTELTRSATPPPLQPNPCGVGDLSKNKKQAPGRIKKIHADYYLLAGSLPDAIRTYKQAMDMTKITSDYLWLASAMEGYVCTTLLMEQLRLESRAAASRQASAISTSNEQAPEPMEAIEPWMTVLDILETYNGVVFHYAKEQQRAKPTESLHEEFDCAIPPSFVPSVLHAEACLKVARFLLTVYHHGRWDRQTIASLIHGSLTPLPRSSPSSVYASPTAESPSPMLVDPPPYPLPASVSAMGTEARRSSSSSTSPTPRSSTSAVTSPTSAKTAPGVEAWDVGTWVNRIWDAYFDRWPASAQVHIMGHMIRVLSGIGYRRKAAWVTYECLRRLVPFILNGQFGGAHLAGSHLGSVKISSLLLTLQNLCNVYGAGSSVGPLGLLDPFQQHDPMLDQASESFSTGEGTPAAFGWSALQLTILRQCITISEALQEYKQVVMYAALSMKNYYSLIAKDEQMRLATLIHRLVRLKKYNDDELPATINYWGVNLVSRIQVMPPISRRAVQRHPMERQALYQSLTANLGPQPELTDLNTLIDANTDPFIYNPYASKDTVSEDTWIVKNEVVDFQVSVTNPFGFELEMQSFRLSTSGVAFTSSPTSALLQGGKSTVLTVSGEPKEAGILLVHGCHIKILGFAEQEFTIDCAPPPIELQASRMKSSGLAVRSKSCIEHRSSGIEPYKLTVIDEQPMLKCKSTSLIQDAAMLMEGEQKCITLTLENIGCVSVDYIRISATDDATLPFASIDISPTQMYDLEKATLMKVFEWVDHDHQGKLVSVPPKTDLPMDVFVHGKSGCMHGTIEVEYGHLGTNGQSPSTPFYTRTLTIPLLISVYQPLQPYDWDLVSIRTPGRKEADPDHQLPHGHIDLEQLCSTLRSRADFCLGLLDIKNQWSCSFRVTFTIDNSLPGDTATTSNIVSRTIEPWATNRVLLPLRRISLDEGTTAQEIPITSTQKLFTTEEGKDAQQQRLDLQLFWYREHLLERIQAIWTTDDGRHGTLDLRSCLRLSYLQLQILKQPDIAFEVNIKGATALDQRQFACQANEALIMNIKIRNQYFKPMTLILRIQPVLVATEHQNQVDNTMVFIEGLTQLVLPTIGHGDYAEHSVPIICLGRGHFEFLYHVQDLHTRQIFIDQERTIIHAS</sequence>
<dbReference type="Pfam" id="PF26251">
    <property type="entry name" value="TPR_TRAPPC9-Trs120"/>
    <property type="match status" value="1"/>
</dbReference>
<evidence type="ECO:0000259" key="7">
    <source>
        <dbReference type="Pfam" id="PF26282"/>
    </source>
</evidence>
<evidence type="ECO:0000259" key="4">
    <source>
        <dbReference type="Pfam" id="PF08626"/>
    </source>
</evidence>
<reference evidence="9 10" key="1">
    <citation type="submission" date="2016-07" db="EMBL/GenBank/DDBJ databases">
        <title>Pervasive Adenine N6-methylation of Active Genes in Fungi.</title>
        <authorList>
            <consortium name="DOE Joint Genome Institute"/>
            <person name="Mondo S.J."/>
            <person name="Dannebaum R.O."/>
            <person name="Kuo R.C."/>
            <person name="Labutti K."/>
            <person name="Haridas S."/>
            <person name="Kuo A."/>
            <person name="Salamov A."/>
            <person name="Ahrendt S.R."/>
            <person name="Lipzen A."/>
            <person name="Sullivan W."/>
            <person name="Andreopoulos W.B."/>
            <person name="Clum A."/>
            <person name="Lindquist E."/>
            <person name="Daum C."/>
            <person name="Ramamoorthy G.K."/>
            <person name="Gryganskyi A."/>
            <person name="Culley D."/>
            <person name="Magnuson J.K."/>
            <person name="James T.Y."/>
            <person name="O'Malley M.A."/>
            <person name="Stajich J.E."/>
            <person name="Spatafora J.W."/>
            <person name="Visel A."/>
            <person name="Grigoriev I.V."/>
        </authorList>
    </citation>
    <scope>NUCLEOTIDE SEQUENCE [LARGE SCALE GENOMIC DNA]</scope>
    <source>
        <strain evidence="9 10">NRRL 3301</strain>
    </source>
</reference>
<dbReference type="InterPro" id="IPR058565">
    <property type="entry name" value="Ig_TRAPPC9_Trs120_1st"/>
</dbReference>
<dbReference type="InterPro" id="IPR058568">
    <property type="entry name" value="Ig_TRAPPC9_Trs120_4th"/>
</dbReference>
<feature type="domain" description="Trs120/TRAPPC9 N-terminal" evidence="4">
    <location>
        <begin position="6"/>
        <end position="306"/>
    </location>
</feature>
<dbReference type="PANTHER" id="PTHR21512:SF5">
    <property type="entry name" value="TRAFFICKING PROTEIN PARTICLE COMPLEX SUBUNIT 9"/>
    <property type="match status" value="1"/>
</dbReference>
<accession>A0A1X2G9L7</accession>
<dbReference type="Pfam" id="PF26280">
    <property type="entry name" value="Ig_TRAPPC9-Trs120_2nd"/>
    <property type="match status" value="1"/>
</dbReference>
<evidence type="ECO:0000256" key="3">
    <source>
        <dbReference type="SAM" id="MobiDB-lite"/>
    </source>
</evidence>
<evidence type="ECO:0000256" key="2">
    <source>
        <dbReference type="ARBA" id="ARBA00023034"/>
    </source>
</evidence>
<evidence type="ECO:0000259" key="8">
    <source>
        <dbReference type="Pfam" id="PF26283"/>
    </source>
</evidence>
<protein>
    <submittedName>
        <fullName evidence="9">Trs120-domain-containing protein</fullName>
    </submittedName>
</protein>
<dbReference type="GO" id="GO:0005802">
    <property type="term" value="C:trans-Golgi network"/>
    <property type="evidence" value="ECO:0007669"/>
    <property type="project" value="TreeGrafter"/>
</dbReference>
<dbReference type="Pfam" id="PF26254">
    <property type="entry name" value="Ig_TRAPPC9-Trs120_1st"/>
    <property type="match status" value="1"/>
</dbReference>
<dbReference type="Pfam" id="PF08626">
    <property type="entry name" value="TRAPPC9-Trs120"/>
    <property type="match status" value="1"/>
</dbReference>
<dbReference type="Pfam" id="PF26282">
    <property type="entry name" value="Ig_TRAPPC9-Trs120_3rd"/>
    <property type="match status" value="1"/>
</dbReference>
<evidence type="ECO:0000256" key="1">
    <source>
        <dbReference type="ARBA" id="ARBA00004555"/>
    </source>
</evidence>
<dbReference type="Pfam" id="PF26283">
    <property type="entry name" value="Ig_TRAPPC9-Trs120_4th"/>
    <property type="match status" value="1"/>
</dbReference>
<evidence type="ECO:0000313" key="9">
    <source>
        <dbReference type="EMBL" id="ORX48573.1"/>
    </source>
</evidence>
<feature type="region of interest" description="Disordered" evidence="3">
    <location>
        <begin position="420"/>
        <end position="487"/>
    </location>
</feature>
<organism evidence="9 10">
    <name type="scientific">Hesseltinella vesiculosa</name>
    <dbReference type="NCBI Taxonomy" id="101127"/>
    <lineage>
        <taxon>Eukaryota</taxon>
        <taxon>Fungi</taxon>
        <taxon>Fungi incertae sedis</taxon>
        <taxon>Mucoromycota</taxon>
        <taxon>Mucoromycotina</taxon>
        <taxon>Mucoromycetes</taxon>
        <taxon>Mucorales</taxon>
        <taxon>Cunninghamellaceae</taxon>
        <taxon>Hesseltinella</taxon>
    </lineage>
</organism>